<dbReference type="GO" id="GO:0005789">
    <property type="term" value="C:endoplasmic reticulum membrane"/>
    <property type="evidence" value="ECO:0007669"/>
    <property type="project" value="UniProtKB-SubCell"/>
</dbReference>
<accession>A0A9K3PHQ6</accession>
<comment type="function">
    <text evidence="5">May play a role in anterograde transport of membrane proteins from the endoplasmic reticulum to the Golgi.</text>
</comment>
<evidence type="ECO:0000256" key="5">
    <source>
        <dbReference type="RuleBase" id="RU367026"/>
    </source>
</evidence>
<comment type="caution">
    <text evidence="8">The sequence shown here is derived from an EMBL/GenBank/DDBJ whole genome shotgun (WGS) entry which is preliminary data.</text>
</comment>
<reference evidence="8" key="1">
    <citation type="journal article" date="2021" name="Sci. Rep.">
        <title>Diploid genomic architecture of Nitzschia inconspicua, an elite biomass production diatom.</title>
        <authorList>
            <person name="Oliver A."/>
            <person name="Podell S."/>
            <person name="Pinowska A."/>
            <person name="Traller J.C."/>
            <person name="Smith S.R."/>
            <person name="McClure R."/>
            <person name="Beliaev A."/>
            <person name="Bohutskyi P."/>
            <person name="Hill E.A."/>
            <person name="Rabines A."/>
            <person name="Zheng H."/>
            <person name="Allen L.Z."/>
            <person name="Kuo A."/>
            <person name="Grigoriev I.V."/>
            <person name="Allen A.E."/>
            <person name="Hazlebeck D."/>
            <person name="Allen E.E."/>
        </authorList>
    </citation>
    <scope>NUCLEOTIDE SEQUENCE</scope>
    <source>
        <strain evidence="8">Hildebrandi</strain>
    </source>
</reference>
<dbReference type="EMBL" id="JAGRRH010000022">
    <property type="protein sequence ID" value="KAG7345389.1"/>
    <property type="molecule type" value="Genomic_DNA"/>
</dbReference>
<dbReference type="AlphaFoldDB" id="A0A9K3PHQ6"/>
<dbReference type="PANTHER" id="PTHR12701:SF20">
    <property type="entry name" value="ENDOPLASMIC RETICULUM TRANSMEMBRANE PROTEIN"/>
    <property type="match status" value="1"/>
</dbReference>
<evidence type="ECO:0000313" key="8">
    <source>
        <dbReference type="EMBL" id="KAG7345389.1"/>
    </source>
</evidence>
<comment type="similarity">
    <text evidence="5">Belongs to the BCAP29/BCAP31 family.</text>
</comment>
<evidence type="ECO:0000256" key="2">
    <source>
        <dbReference type="ARBA" id="ARBA00022692"/>
    </source>
</evidence>
<evidence type="ECO:0000256" key="4">
    <source>
        <dbReference type="ARBA" id="ARBA00023136"/>
    </source>
</evidence>
<dbReference type="GO" id="GO:0006886">
    <property type="term" value="P:intracellular protein transport"/>
    <property type="evidence" value="ECO:0007669"/>
    <property type="project" value="UniProtKB-UniRule"/>
</dbReference>
<evidence type="ECO:0000256" key="6">
    <source>
        <dbReference type="SAM" id="MobiDB-lite"/>
    </source>
</evidence>
<keyword evidence="9" id="KW-1185">Reference proteome</keyword>
<organism evidence="8 9">
    <name type="scientific">Nitzschia inconspicua</name>
    <dbReference type="NCBI Taxonomy" id="303405"/>
    <lineage>
        <taxon>Eukaryota</taxon>
        <taxon>Sar</taxon>
        <taxon>Stramenopiles</taxon>
        <taxon>Ochrophyta</taxon>
        <taxon>Bacillariophyta</taxon>
        <taxon>Bacillariophyceae</taxon>
        <taxon>Bacillariophycidae</taxon>
        <taxon>Bacillariales</taxon>
        <taxon>Bacillariaceae</taxon>
        <taxon>Nitzschia</taxon>
    </lineage>
</organism>
<name>A0A9K3PHQ6_9STRA</name>
<reference evidence="8" key="2">
    <citation type="submission" date="2021-04" db="EMBL/GenBank/DDBJ databases">
        <authorList>
            <person name="Podell S."/>
        </authorList>
    </citation>
    <scope>NUCLEOTIDE SEQUENCE</scope>
    <source>
        <strain evidence="8">Hildebrandi</strain>
    </source>
</reference>
<sequence length="176" mass="20339">MRSLIWTSVYMILVAEIALTALLVIPVPRAWRNAVCLEVSKFNVKHRLKLPLAFLVFGISLAFLDALNYLLYLWDVEEEDVRFRAYRSVDDAHVVRHLDKERVYKTQRNLYLSGFAVTLLFVIGRLTDLMQEHADLEKELEKKRRASLPAVDASTGDESKGKTEIEMKPMQSKKNE</sequence>
<dbReference type="GO" id="GO:0070973">
    <property type="term" value="P:protein localization to endoplasmic reticulum exit site"/>
    <property type="evidence" value="ECO:0007669"/>
    <property type="project" value="UniProtKB-UniRule"/>
</dbReference>
<keyword evidence="5" id="KW-0653">Protein transport</keyword>
<proteinExistence type="inferred from homology"/>
<feature type="transmembrane region" description="Helical" evidence="5">
    <location>
        <begin position="52"/>
        <end position="74"/>
    </location>
</feature>
<gene>
    <name evidence="8" type="ORF">IV203_032920</name>
</gene>
<feature type="region of interest" description="Disordered" evidence="6">
    <location>
        <begin position="141"/>
        <end position="176"/>
    </location>
</feature>
<keyword evidence="2 5" id="KW-0812">Transmembrane</keyword>
<dbReference type="GO" id="GO:0006888">
    <property type="term" value="P:endoplasmic reticulum to Golgi vesicle-mediated transport"/>
    <property type="evidence" value="ECO:0007669"/>
    <property type="project" value="UniProtKB-UniRule"/>
</dbReference>
<feature type="compositionally biased region" description="Basic and acidic residues" evidence="6">
    <location>
        <begin position="157"/>
        <end position="176"/>
    </location>
</feature>
<evidence type="ECO:0000259" key="7">
    <source>
        <dbReference type="Pfam" id="PF05529"/>
    </source>
</evidence>
<feature type="transmembrane region" description="Helical" evidence="5">
    <location>
        <begin position="6"/>
        <end position="31"/>
    </location>
</feature>
<keyword evidence="8" id="KW-0675">Receptor</keyword>
<keyword evidence="3 5" id="KW-1133">Transmembrane helix</keyword>
<feature type="transmembrane region" description="Helical" evidence="5">
    <location>
        <begin position="110"/>
        <end position="127"/>
    </location>
</feature>
<dbReference type="InterPro" id="IPR040463">
    <property type="entry name" value="BAP29/BAP31_N"/>
</dbReference>
<feature type="domain" description="BAP29/BAP31 transmembrane" evidence="7">
    <location>
        <begin position="3"/>
        <end position="142"/>
    </location>
</feature>
<keyword evidence="4 5" id="KW-0472">Membrane</keyword>
<comment type="subcellular location">
    <subcellularLocation>
        <location evidence="5">Endoplasmic reticulum membrane</location>
        <topology evidence="5">Multi-pass membrane protein</topology>
    </subcellularLocation>
    <subcellularLocation>
        <location evidence="1">Membrane</location>
        <topology evidence="1">Multi-pass membrane protein</topology>
    </subcellularLocation>
</comment>
<dbReference type="PANTHER" id="PTHR12701">
    <property type="entry name" value="BCR-ASSOCIATED PROTEIN, BAP"/>
    <property type="match status" value="1"/>
</dbReference>
<dbReference type="Pfam" id="PF05529">
    <property type="entry name" value="Bap31"/>
    <property type="match status" value="1"/>
</dbReference>
<evidence type="ECO:0000256" key="1">
    <source>
        <dbReference type="ARBA" id="ARBA00004141"/>
    </source>
</evidence>
<keyword evidence="5" id="KW-0931">ER-Golgi transport</keyword>
<dbReference type="Proteomes" id="UP000693970">
    <property type="component" value="Unassembled WGS sequence"/>
</dbReference>
<evidence type="ECO:0000313" key="9">
    <source>
        <dbReference type="Proteomes" id="UP000693970"/>
    </source>
</evidence>
<keyword evidence="5" id="KW-0256">Endoplasmic reticulum</keyword>
<dbReference type="OrthoDB" id="46216at2759"/>
<dbReference type="InterPro" id="IPR008417">
    <property type="entry name" value="BAP29/BAP31"/>
</dbReference>
<keyword evidence="5" id="KW-0813">Transport</keyword>
<evidence type="ECO:0000256" key="3">
    <source>
        <dbReference type="ARBA" id="ARBA00022989"/>
    </source>
</evidence>
<protein>
    <recommendedName>
        <fullName evidence="5">Endoplasmic reticulum transmembrane protein</fullName>
    </recommendedName>
</protein>